<protein>
    <submittedName>
        <fullName evidence="3">Esterase-like activity of phytase family protein</fullName>
    </submittedName>
</protein>
<sequence>MMTANLAWRMVLWGGLLWPAAAAASEAVLPYAELAQRAGVSIYHGGYGSSAVGDPADPQRFFALTDRGPNADGAEKGSKIFAVPDYAPVIGHFEIGAGGRVRLLEKIVLKRPDGKPLTGLPNPEGYGSTGEQAVDLQGRRLPEDRYGLDGEGLVVAPDGSFWVSDEYGPHIVHFSRSGVELERISPKGVRSDGRKLPAVLAKRRPNRGMEGLDLMPDGKTLVGVMQSTLNNPSRKEAVNQTLTRIVIFDSDTGRTRQYLYRQNGKGFSNSEVRAIDSHRLLINERDGKFAGDGAAQKHVYLVDLRGATDVSDAADGPNGLLVNGKTLEQSSWEELAAAGIRPVEKKLLVDLVQAVGYPHDKFEGMWLLARNRLAVVNDDDFGIDSDGRGGIRSKKLPDGRTDRSTLYVVPLRLPE</sequence>
<dbReference type="EMBL" id="CP146598">
    <property type="protein sequence ID" value="WWY02339.1"/>
    <property type="molecule type" value="Genomic_DNA"/>
</dbReference>
<feature type="chain" id="PRO_5042786812" evidence="1">
    <location>
        <begin position="24"/>
        <end position="415"/>
    </location>
</feature>
<dbReference type="PANTHER" id="PTHR37957:SF1">
    <property type="entry name" value="PHYTASE-LIKE DOMAIN-CONTAINING PROTEIN"/>
    <property type="match status" value="1"/>
</dbReference>
<accession>A0A9X4E4G7</accession>
<dbReference type="Pfam" id="PF13449">
    <property type="entry name" value="Phytase-like"/>
    <property type="match status" value="1"/>
</dbReference>
<keyword evidence="5" id="KW-1185">Reference proteome</keyword>
<dbReference type="AlphaFoldDB" id="A0A9X4E4G7"/>
<gene>
    <name evidence="3" type="ORF">ORY91_001253</name>
    <name evidence="4" type="ORF">V9W64_06285</name>
</gene>
<dbReference type="Proteomes" id="UP001149607">
    <property type="component" value="Chromosome"/>
</dbReference>
<dbReference type="InterPro" id="IPR027372">
    <property type="entry name" value="Phytase-like_dom"/>
</dbReference>
<evidence type="ECO:0000259" key="2">
    <source>
        <dbReference type="Pfam" id="PF13449"/>
    </source>
</evidence>
<keyword evidence="1" id="KW-0732">Signal</keyword>
<feature type="domain" description="Phytase-like" evidence="2">
    <location>
        <begin position="49"/>
        <end position="381"/>
    </location>
</feature>
<name>A0A9X4E4G7_9NEIS</name>
<organism evidence="3">
    <name type="scientific">Neisseria leonii</name>
    <dbReference type="NCBI Taxonomy" id="2995413"/>
    <lineage>
        <taxon>Bacteria</taxon>
        <taxon>Pseudomonadati</taxon>
        <taxon>Pseudomonadota</taxon>
        <taxon>Betaproteobacteria</taxon>
        <taxon>Neisseriales</taxon>
        <taxon>Neisseriaceae</taxon>
        <taxon>Neisseria</taxon>
    </lineage>
</organism>
<reference evidence="3" key="1">
    <citation type="submission" date="2022-10" db="EMBL/GenBank/DDBJ databases">
        <authorList>
            <person name="Boutroux M."/>
        </authorList>
    </citation>
    <scope>NUCLEOTIDE SEQUENCE</scope>
    <source>
        <strain evidence="3">51.81</strain>
    </source>
</reference>
<reference evidence="4" key="2">
    <citation type="submission" date="2024-02" db="EMBL/GenBank/DDBJ databases">
        <title>Neisseria leonii sp. nov.</title>
        <authorList>
            <person name="Boutroux M."/>
            <person name="Favre-Rochex S."/>
            <person name="Gorgette O."/>
            <person name="Touak G."/>
            <person name="Muhle E."/>
            <person name="Chesneau O."/>
            <person name="Clermont D."/>
            <person name="Rahi P."/>
        </authorList>
    </citation>
    <scope>NUCLEOTIDE SEQUENCE</scope>
    <source>
        <strain evidence="4">51.81</strain>
    </source>
</reference>
<dbReference type="PANTHER" id="PTHR37957">
    <property type="entry name" value="BLR7070 PROTEIN"/>
    <property type="match status" value="1"/>
</dbReference>
<feature type="signal peptide" evidence="1">
    <location>
        <begin position="1"/>
        <end position="23"/>
    </location>
</feature>
<dbReference type="RefSeq" id="WP_274585014.1">
    <property type="nucleotide sequence ID" value="NZ_CP145811.1"/>
</dbReference>
<evidence type="ECO:0000313" key="5">
    <source>
        <dbReference type="Proteomes" id="UP001149607"/>
    </source>
</evidence>
<dbReference type="EMBL" id="JAPQFL010000003">
    <property type="protein sequence ID" value="MDD9327841.1"/>
    <property type="molecule type" value="Genomic_DNA"/>
</dbReference>
<proteinExistence type="predicted"/>
<dbReference type="SUPFAM" id="SSF101898">
    <property type="entry name" value="NHL repeat"/>
    <property type="match status" value="1"/>
</dbReference>
<evidence type="ECO:0000256" key="1">
    <source>
        <dbReference type="SAM" id="SignalP"/>
    </source>
</evidence>
<evidence type="ECO:0000313" key="3">
    <source>
        <dbReference type="EMBL" id="MDD9327841.1"/>
    </source>
</evidence>
<evidence type="ECO:0000313" key="4">
    <source>
        <dbReference type="EMBL" id="WWY02339.1"/>
    </source>
</evidence>